<evidence type="ECO:0000313" key="2">
    <source>
        <dbReference type="EMBL" id="TQB72780.1"/>
    </source>
</evidence>
<evidence type="ECO:0000256" key="1">
    <source>
        <dbReference type="SAM" id="MobiDB-lite"/>
    </source>
</evidence>
<dbReference type="Pfam" id="PF20354">
    <property type="entry name" value="DUF6649"/>
    <property type="match status" value="1"/>
</dbReference>
<proteinExistence type="predicted"/>
<comment type="caution">
    <text evidence="2">The sequence shown here is derived from an EMBL/GenBank/DDBJ whole genome shotgun (WGS) entry which is preliminary data.</text>
</comment>
<keyword evidence="3" id="KW-1185">Reference proteome</keyword>
<dbReference type="EMBL" id="VIFY01000057">
    <property type="protein sequence ID" value="TQB72780.1"/>
    <property type="molecule type" value="Genomic_DNA"/>
</dbReference>
<dbReference type="STRING" id="5098.A0A507QUK2"/>
<dbReference type="InterPro" id="IPR046591">
    <property type="entry name" value="DUF6649"/>
</dbReference>
<sequence>MEGRPDVGILCHGKKRPAEHEPDADQPLAKKFGRLQIDALANHSGLENRETPLPLERSSNSTDAMLLDDTKDTTYIHDLAREIAEAEAEELQVSFLPGIVEKLTPIPKAILAGPKPQSNELVLYREPTSLTMPKEHDCIRRAIIDSKERARAKRTQPRKFTPDSLSHVRDVDHGNCDTICNEDAMDIDVER</sequence>
<reference evidence="2 3" key="1">
    <citation type="submission" date="2019-06" db="EMBL/GenBank/DDBJ databases">
        <title>Wine fermentation using esterase from Monascus purpureus.</title>
        <authorList>
            <person name="Geng C."/>
            <person name="Zhang Y."/>
        </authorList>
    </citation>
    <scope>NUCLEOTIDE SEQUENCE [LARGE SCALE GENOMIC DNA]</scope>
    <source>
        <strain evidence="2">HQ1</strain>
    </source>
</reference>
<feature type="region of interest" description="Disordered" evidence="1">
    <location>
        <begin position="1"/>
        <end position="26"/>
    </location>
</feature>
<accession>A0A507QUK2</accession>
<dbReference type="AlphaFoldDB" id="A0A507QUK2"/>
<dbReference type="OrthoDB" id="5345504at2759"/>
<organism evidence="2 3">
    <name type="scientific">Monascus purpureus</name>
    <name type="common">Red mold</name>
    <name type="synonym">Monascus anka</name>
    <dbReference type="NCBI Taxonomy" id="5098"/>
    <lineage>
        <taxon>Eukaryota</taxon>
        <taxon>Fungi</taxon>
        <taxon>Dikarya</taxon>
        <taxon>Ascomycota</taxon>
        <taxon>Pezizomycotina</taxon>
        <taxon>Eurotiomycetes</taxon>
        <taxon>Eurotiomycetidae</taxon>
        <taxon>Eurotiales</taxon>
        <taxon>Aspergillaceae</taxon>
        <taxon>Monascus</taxon>
    </lineage>
</organism>
<protein>
    <submittedName>
        <fullName evidence="2">Uncharacterized protein</fullName>
    </submittedName>
</protein>
<gene>
    <name evidence="2" type="ORF">MPDQ_006496</name>
</gene>
<dbReference type="Proteomes" id="UP000319663">
    <property type="component" value="Unassembled WGS sequence"/>
</dbReference>
<evidence type="ECO:0000313" key="3">
    <source>
        <dbReference type="Proteomes" id="UP000319663"/>
    </source>
</evidence>
<name>A0A507QUK2_MONPU</name>